<comment type="caution">
    <text evidence="1">The sequence shown here is derived from an EMBL/GenBank/DDBJ whole genome shotgun (WGS) entry which is preliminary data.</text>
</comment>
<evidence type="ECO:0000313" key="1">
    <source>
        <dbReference type="EMBL" id="PAV69089.1"/>
    </source>
</evidence>
<reference evidence="1 2" key="1">
    <citation type="journal article" date="2017" name="Curr. Biol.">
        <title>Genome architecture and evolution of a unichromosomal asexual nematode.</title>
        <authorList>
            <person name="Fradin H."/>
            <person name="Zegar C."/>
            <person name="Gutwein M."/>
            <person name="Lucas J."/>
            <person name="Kovtun M."/>
            <person name="Corcoran D."/>
            <person name="Baugh L.R."/>
            <person name="Kiontke K."/>
            <person name="Gunsalus K."/>
            <person name="Fitch D.H."/>
            <person name="Piano F."/>
        </authorList>
    </citation>
    <scope>NUCLEOTIDE SEQUENCE [LARGE SCALE GENOMIC DNA]</scope>
    <source>
        <strain evidence="1">PF1309</strain>
    </source>
</reference>
<organism evidence="1 2">
    <name type="scientific">Diploscapter pachys</name>
    <dbReference type="NCBI Taxonomy" id="2018661"/>
    <lineage>
        <taxon>Eukaryota</taxon>
        <taxon>Metazoa</taxon>
        <taxon>Ecdysozoa</taxon>
        <taxon>Nematoda</taxon>
        <taxon>Chromadorea</taxon>
        <taxon>Rhabditida</taxon>
        <taxon>Rhabditina</taxon>
        <taxon>Rhabditomorpha</taxon>
        <taxon>Rhabditoidea</taxon>
        <taxon>Rhabditidae</taxon>
        <taxon>Diploscapter</taxon>
    </lineage>
</organism>
<name>A0A2A2K5L6_9BILA</name>
<keyword evidence="2" id="KW-1185">Reference proteome</keyword>
<evidence type="ECO:0000313" key="2">
    <source>
        <dbReference type="Proteomes" id="UP000218231"/>
    </source>
</evidence>
<accession>A0A2A2K5L6</accession>
<dbReference type="Proteomes" id="UP000218231">
    <property type="component" value="Unassembled WGS sequence"/>
</dbReference>
<proteinExistence type="predicted"/>
<protein>
    <submittedName>
        <fullName evidence="1">Uncharacterized protein</fullName>
    </submittedName>
</protein>
<sequence>MREARRDEAAEQLVVDRHAVVFQAGVPVLADRIEPVIQFHLRRQQVGRVARTVAPNADQRIGLVRACAQNAARAVVFERSADQMHAVREQRGGERIPLPPRIALAVEGKVDRRVADHGAARDPVIGGLHA</sequence>
<dbReference type="EMBL" id="LIAE01009604">
    <property type="protein sequence ID" value="PAV69089.1"/>
    <property type="molecule type" value="Genomic_DNA"/>
</dbReference>
<dbReference type="AlphaFoldDB" id="A0A2A2K5L6"/>
<gene>
    <name evidence="1" type="ORF">WR25_14767</name>
</gene>